<organism evidence="1 2">
    <name type="scientific">Oryza sativa subsp. japonica</name>
    <name type="common">Rice</name>
    <dbReference type="NCBI Taxonomy" id="39947"/>
    <lineage>
        <taxon>Eukaryota</taxon>
        <taxon>Viridiplantae</taxon>
        <taxon>Streptophyta</taxon>
        <taxon>Embryophyta</taxon>
        <taxon>Tracheophyta</taxon>
        <taxon>Spermatophyta</taxon>
        <taxon>Magnoliopsida</taxon>
        <taxon>Liliopsida</taxon>
        <taxon>Poales</taxon>
        <taxon>Poaceae</taxon>
        <taxon>BOP clade</taxon>
        <taxon>Oryzoideae</taxon>
        <taxon>Oryzeae</taxon>
        <taxon>Oryzinae</taxon>
        <taxon>Oryza</taxon>
        <taxon>Oryza sativa</taxon>
    </lineage>
</organism>
<dbReference type="Gramene" id="Os06t0161350-00">
    <property type="protein sequence ID" value="Os06t0161350-00"/>
    <property type="gene ID" value="Os06g0161350"/>
</dbReference>
<sequence>MFAFSSFNECLRAMGTKSPLYTKLASSTAWNCILVTWQYTTCRYTRRGNGLPTLSSPFRRHLSMLSHSRSLQFDSIVSKSFEEASRSCRSSFLRLGKPLNLEGGLIDTKLNCTCCRPDKLPLSKSSKGNL</sequence>
<dbReference type="InParanoid" id="A0A0P0WTA1"/>
<evidence type="ECO:0000313" key="2">
    <source>
        <dbReference type="Proteomes" id="UP000059680"/>
    </source>
</evidence>
<dbReference type="AlphaFoldDB" id="A0A0P0WTA1"/>
<gene>
    <name evidence="1" type="ordered locus">Os06g0161350</name>
    <name evidence="1" type="ORF">OSNPB_060161350</name>
</gene>
<dbReference type="PaxDb" id="39947-A0A0P0WTA1"/>
<evidence type="ECO:0000313" key="1">
    <source>
        <dbReference type="EMBL" id="BAS96290.1"/>
    </source>
</evidence>
<reference evidence="1 2" key="2">
    <citation type="journal article" date="2013" name="Plant Cell Physiol.">
        <title>Rice Annotation Project Database (RAP-DB): an integrative and interactive database for rice genomics.</title>
        <authorList>
            <person name="Sakai H."/>
            <person name="Lee S.S."/>
            <person name="Tanaka T."/>
            <person name="Numa H."/>
            <person name="Kim J."/>
            <person name="Kawahara Y."/>
            <person name="Wakimoto H."/>
            <person name="Yang C.C."/>
            <person name="Iwamoto M."/>
            <person name="Abe T."/>
            <person name="Yamada Y."/>
            <person name="Muto A."/>
            <person name="Inokuchi H."/>
            <person name="Ikemura T."/>
            <person name="Matsumoto T."/>
            <person name="Sasaki T."/>
            <person name="Itoh T."/>
        </authorList>
    </citation>
    <scope>NUCLEOTIDE SEQUENCE [LARGE SCALE GENOMIC DNA]</scope>
    <source>
        <strain evidence="2">cv. Nipponbare</strain>
    </source>
</reference>
<accession>A0A0P0WTA1</accession>
<proteinExistence type="predicted"/>
<reference evidence="2" key="1">
    <citation type="journal article" date="2005" name="Nature">
        <title>The map-based sequence of the rice genome.</title>
        <authorList>
            <consortium name="International rice genome sequencing project (IRGSP)"/>
            <person name="Matsumoto T."/>
            <person name="Wu J."/>
            <person name="Kanamori H."/>
            <person name="Katayose Y."/>
            <person name="Fujisawa M."/>
            <person name="Namiki N."/>
            <person name="Mizuno H."/>
            <person name="Yamamoto K."/>
            <person name="Antonio B.A."/>
            <person name="Baba T."/>
            <person name="Sakata K."/>
            <person name="Nagamura Y."/>
            <person name="Aoki H."/>
            <person name="Arikawa K."/>
            <person name="Arita K."/>
            <person name="Bito T."/>
            <person name="Chiden Y."/>
            <person name="Fujitsuka N."/>
            <person name="Fukunaka R."/>
            <person name="Hamada M."/>
            <person name="Harada C."/>
            <person name="Hayashi A."/>
            <person name="Hijishita S."/>
            <person name="Honda M."/>
            <person name="Hosokawa S."/>
            <person name="Ichikawa Y."/>
            <person name="Idonuma A."/>
            <person name="Iijima M."/>
            <person name="Ikeda M."/>
            <person name="Ikeno M."/>
            <person name="Ito K."/>
            <person name="Ito S."/>
            <person name="Ito T."/>
            <person name="Ito Y."/>
            <person name="Ito Y."/>
            <person name="Iwabuchi A."/>
            <person name="Kamiya K."/>
            <person name="Karasawa W."/>
            <person name="Kurita K."/>
            <person name="Katagiri S."/>
            <person name="Kikuta A."/>
            <person name="Kobayashi H."/>
            <person name="Kobayashi N."/>
            <person name="Machita K."/>
            <person name="Maehara T."/>
            <person name="Masukawa M."/>
            <person name="Mizubayashi T."/>
            <person name="Mukai Y."/>
            <person name="Nagasaki H."/>
            <person name="Nagata Y."/>
            <person name="Naito S."/>
            <person name="Nakashima M."/>
            <person name="Nakama Y."/>
            <person name="Nakamichi Y."/>
            <person name="Nakamura M."/>
            <person name="Meguro A."/>
            <person name="Negishi M."/>
            <person name="Ohta I."/>
            <person name="Ohta T."/>
            <person name="Okamoto M."/>
            <person name="Ono N."/>
            <person name="Saji S."/>
            <person name="Sakaguchi M."/>
            <person name="Sakai K."/>
            <person name="Shibata M."/>
            <person name="Shimokawa T."/>
            <person name="Song J."/>
            <person name="Takazaki Y."/>
            <person name="Terasawa K."/>
            <person name="Tsugane M."/>
            <person name="Tsuji K."/>
            <person name="Ueda S."/>
            <person name="Waki K."/>
            <person name="Yamagata H."/>
            <person name="Yamamoto M."/>
            <person name="Yamamoto S."/>
            <person name="Yamane H."/>
            <person name="Yoshiki S."/>
            <person name="Yoshihara R."/>
            <person name="Yukawa K."/>
            <person name="Zhong H."/>
            <person name="Yano M."/>
            <person name="Yuan Q."/>
            <person name="Ouyang S."/>
            <person name="Liu J."/>
            <person name="Jones K.M."/>
            <person name="Gansberger K."/>
            <person name="Moffat K."/>
            <person name="Hill J."/>
            <person name="Bera J."/>
            <person name="Fadrosh D."/>
            <person name="Jin S."/>
            <person name="Johri S."/>
            <person name="Kim M."/>
            <person name="Overton L."/>
            <person name="Reardon M."/>
            <person name="Tsitrin T."/>
            <person name="Vuong H."/>
            <person name="Weaver B."/>
            <person name="Ciecko A."/>
            <person name="Tallon L."/>
            <person name="Jackson J."/>
            <person name="Pai G."/>
            <person name="Aken S.V."/>
            <person name="Utterback T."/>
            <person name="Reidmuller S."/>
            <person name="Feldblyum T."/>
            <person name="Hsiao J."/>
            <person name="Zismann V."/>
            <person name="Iobst S."/>
            <person name="de Vazeille A.R."/>
            <person name="Buell C.R."/>
            <person name="Ying K."/>
            <person name="Li Y."/>
            <person name="Lu T."/>
            <person name="Huang Y."/>
            <person name="Zhao Q."/>
            <person name="Feng Q."/>
            <person name="Zhang L."/>
            <person name="Zhu J."/>
            <person name="Weng Q."/>
            <person name="Mu J."/>
            <person name="Lu Y."/>
            <person name="Fan D."/>
            <person name="Liu Y."/>
            <person name="Guan J."/>
            <person name="Zhang Y."/>
            <person name="Yu S."/>
            <person name="Liu X."/>
            <person name="Zhang Y."/>
            <person name="Hong G."/>
            <person name="Han B."/>
            <person name="Choisne N."/>
            <person name="Demange N."/>
            <person name="Orjeda G."/>
            <person name="Samain S."/>
            <person name="Cattolico L."/>
            <person name="Pelletier E."/>
            <person name="Couloux A."/>
            <person name="Segurens B."/>
            <person name="Wincker P."/>
            <person name="D'Hont A."/>
            <person name="Scarpelli C."/>
            <person name="Weissenbach J."/>
            <person name="Salanoubat M."/>
            <person name="Quetier F."/>
            <person name="Yu Y."/>
            <person name="Kim H.R."/>
            <person name="Rambo T."/>
            <person name="Currie J."/>
            <person name="Collura K."/>
            <person name="Luo M."/>
            <person name="Yang T."/>
            <person name="Ammiraju J.S.S."/>
            <person name="Engler F."/>
            <person name="Soderlund C."/>
            <person name="Wing R.A."/>
            <person name="Palmer L.E."/>
            <person name="de la Bastide M."/>
            <person name="Spiegel L."/>
            <person name="Nascimento L."/>
            <person name="Zutavern T."/>
            <person name="O'Shaughnessy A."/>
            <person name="Dike S."/>
            <person name="Dedhia N."/>
            <person name="Preston R."/>
            <person name="Balija V."/>
            <person name="McCombie W.R."/>
            <person name="Chow T."/>
            <person name="Chen H."/>
            <person name="Chung M."/>
            <person name="Chen C."/>
            <person name="Shaw J."/>
            <person name="Wu H."/>
            <person name="Hsiao K."/>
            <person name="Chao Y."/>
            <person name="Chu M."/>
            <person name="Cheng C."/>
            <person name="Hour A."/>
            <person name="Lee P."/>
            <person name="Lin S."/>
            <person name="Lin Y."/>
            <person name="Liou J."/>
            <person name="Liu S."/>
            <person name="Hsing Y."/>
            <person name="Raghuvanshi S."/>
            <person name="Mohanty A."/>
            <person name="Bharti A.K."/>
            <person name="Gaur A."/>
            <person name="Gupta V."/>
            <person name="Kumar D."/>
            <person name="Ravi V."/>
            <person name="Vij S."/>
            <person name="Kapur A."/>
            <person name="Khurana P."/>
            <person name="Khurana P."/>
            <person name="Khurana J.P."/>
            <person name="Tyagi A.K."/>
            <person name="Gaikwad K."/>
            <person name="Singh A."/>
            <person name="Dalal V."/>
            <person name="Srivastava S."/>
            <person name="Dixit A."/>
            <person name="Pal A.K."/>
            <person name="Ghazi I.A."/>
            <person name="Yadav M."/>
            <person name="Pandit A."/>
            <person name="Bhargava A."/>
            <person name="Sureshbabu K."/>
            <person name="Batra K."/>
            <person name="Sharma T.R."/>
            <person name="Mohapatra T."/>
            <person name="Singh N.K."/>
            <person name="Messing J."/>
            <person name="Nelson A.B."/>
            <person name="Fuks G."/>
            <person name="Kavchok S."/>
            <person name="Keizer G."/>
            <person name="Linton E."/>
            <person name="Llaca V."/>
            <person name="Song R."/>
            <person name="Tanyolac B."/>
            <person name="Young S."/>
            <person name="Ho-Il K."/>
            <person name="Hahn J.H."/>
            <person name="Sangsakoo G."/>
            <person name="Vanavichit A."/>
            <person name="de Mattos Luiz.A.T."/>
            <person name="Zimmer P.D."/>
            <person name="Malone G."/>
            <person name="Dellagostin O."/>
            <person name="de Oliveira A.C."/>
            <person name="Bevan M."/>
            <person name="Bancroft I."/>
            <person name="Minx P."/>
            <person name="Cordum H."/>
            <person name="Wilson R."/>
            <person name="Cheng Z."/>
            <person name="Jin W."/>
            <person name="Jiang J."/>
            <person name="Leong S.A."/>
            <person name="Iwama H."/>
            <person name="Gojobori T."/>
            <person name="Itoh T."/>
            <person name="Niimura Y."/>
            <person name="Fujii Y."/>
            <person name="Habara T."/>
            <person name="Sakai H."/>
            <person name="Sato Y."/>
            <person name="Wilson G."/>
            <person name="Kumar K."/>
            <person name="McCouch S."/>
            <person name="Juretic N."/>
            <person name="Hoen D."/>
            <person name="Wright S."/>
            <person name="Bruskiewich R."/>
            <person name="Bureau T."/>
            <person name="Miyao A."/>
            <person name="Hirochika H."/>
            <person name="Nishikawa T."/>
            <person name="Kadowaki K."/>
            <person name="Sugiura M."/>
            <person name="Burr B."/>
            <person name="Sasaki T."/>
        </authorList>
    </citation>
    <scope>NUCLEOTIDE SEQUENCE [LARGE SCALE GENOMIC DNA]</scope>
    <source>
        <strain evidence="2">cv. Nipponbare</strain>
    </source>
</reference>
<dbReference type="Proteomes" id="UP000059680">
    <property type="component" value="Chromosome 6"/>
</dbReference>
<name>A0A0P0WTA1_ORYSJ</name>
<protein>
    <submittedName>
        <fullName evidence="1">Os06g0161350 protein</fullName>
    </submittedName>
</protein>
<keyword evidence="2" id="KW-1185">Reference proteome</keyword>
<dbReference type="EMBL" id="AP014962">
    <property type="protein sequence ID" value="BAS96290.1"/>
    <property type="molecule type" value="Genomic_DNA"/>
</dbReference>
<reference evidence="1 2" key="3">
    <citation type="journal article" date="2013" name="Rice">
        <title>Improvement of the Oryza sativa Nipponbare reference genome using next generation sequence and optical map data.</title>
        <authorList>
            <person name="Kawahara Y."/>
            <person name="de la Bastide M."/>
            <person name="Hamilton J.P."/>
            <person name="Kanamori H."/>
            <person name="McCombie W.R."/>
            <person name="Ouyang S."/>
            <person name="Schwartz D.C."/>
            <person name="Tanaka T."/>
            <person name="Wu J."/>
            <person name="Zhou S."/>
            <person name="Childs K.L."/>
            <person name="Davidson R.M."/>
            <person name="Lin H."/>
            <person name="Quesada-Ocampo L."/>
            <person name="Vaillancourt B."/>
            <person name="Sakai H."/>
            <person name="Lee S.S."/>
            <person name="Kim J."/>
            <person name="Numa H."/>
            <person name="Itoh T."/>
            <person name="Buell C.R."/>
            <person name="Matsumoto T."/>
        </authorList>
    </citation>
    <scope>NUCLEOTIDE SEQUENCE [LARGE SCALE GENOMIC DNA]</scope>
    <source>
        <strain evidence="2">cv. Nipponbare</strain>
    </source>
</reference>